<name>A0A5J5CM72_9PERO</name>
<feature type="region of interest" description="Disordered" evidence="1">
    <location>
        <begin position="1"/>
        <end position="30"/>
    </location>
</feature>
<evidence type="ECO:0000256" key="1">
    <source>
        <dbReference type="SAM" id="MobiDB-lite"/>
    </source>
</evidence>
<comment type="caution">
    <text evidence="2">The sequence shown here is derived from an EMBL/GenBank/DDBJ whole genome shotgun (WGS) entry which is preliminary data.</text>
</comment>
<feature type="non-terminal residue" evidence="2">
    <location>
        <position position="70"/>
    </location>
</feature>
<organism evidence="2 3">
    <name type="scientific">Etheostoma spectabile</name>
    <name type="common">orangethroat darter</name>
    <dbReference type="NCBI Taxonomy" id="54343"/>
    <lineage>
        <taxon>Eukaryota</taxon>
        <taxon>Metazoa</taxon>
        <taxon>Chordata</taxon>
        <taxon>Craniata</taxon>
        <taxon>Vertebrata</taxon>
        <taxon>Euteleostomi</taxon>
        <taxon>Actinopterygii</taxon>
        <taxon>Neopterygii</taxon>
        <taxon>Teleostei</taxon>
        <taxon>Neoteleostei</taxon>
        <taxon>Acanthomorphata</taxon>
        <taxon>Eupercaria</taxon>
        <taxon>Perciformes</taxon>
        <taxon>Percoidei</taxon>
        <taxon>Percidae</taxon>
        <taxon>Etheostomatinae</taxon>
        <taxon>Etheostoma</taxon>
    </lineage>
</organism>
<dbReference type="Proteomes" id="UP000327493">
    <property type="component" value="Chromosome 19"/>
</dbReference>
<dbReference type="EMBL" id="VOFY01000019">
    <property type="protein sequence ID" value="KAA8582777.1"/>
    <property type="molecule type" value="Genomic_DNA"/>
</dbReference>
<evidence type="ECO:0000313" key="2">
    <source>
        <dbReference type="EMBL" id="KAA8582777.1"/>
    </source>
</evidence>
<gene>
    <name evidence="2" type="ORF">FQN60_006448</name>
</gene>
<feature type="compositionally biased region" description="Low complexity" evidence="1">
    <location>
        <begin position="8"/>
        <end position="19"/>
    </location>
</feature>
<accession>A0A5J5CM72</accession>
<protein>
    <submittedName>
        <fullName evidence="2">Uncharacterized protein</fullName>
    </submittedName>
</protein>
<evidence type="ECO:0000313" key="3">
    <source>
        <dbReference type="Proteomes" id="UP000327493"/>
    </source>
</evidence>
<keyword evidence="3" id="KW-1185">Reference proteome</keyword>
<reference evidence="2 3" key="1">
    <citation type="submission" date="2019-08" db="EMBL/GenBank/DDBJ databases">
        <title>A chromosome-level genome assembly, high-density linkage maps, and genome scans reveal the genomic architecture of hybrid incompatibilities underlying speciation via character displacement in darters (Percidae: Etheostominae).</title>
        <authorList>
            <person name="Moran R.L."/>
            <person name="Catchen J.M."/>
            <person name="Fuller R.C."/>
        </authorList>
    </citation>
    <scope>NUCLEOTIDE SEQUENCE [LARGE SCALE GENOMIC DNA]</scope>
    <source>
        <strain evidence="2">EspeVRDwgs_2016</strain>
        <tissue evidence="2">Muscle</tissue>
    </source>
</reference>
<sequence>MLQQRPGAAFKAKAPALSARGDRPQKRKRTSWPALHLLLKSSFRVELGPAPQLSPPACEIQGYRVWSHSL</sequence>
<dbReference type="AlphaFoldDB" id="A0A5J5CM72"/>
<proteinExistence type="predicted"/>